<dbReference type="EMBL" id="WWBZ02000010">
    <property type="protein sequence ID" value="KAF4311304.1"/>
    <property type="molecule type" value="Genomic_DNA"/>
</dbReference>
<evidence type="ECO:0000313" key="2">
    <source>
        <dbReference type="Proteomes" id="UP000572817"/>
    </source>
</evidence>
<dbReference type="OrthoDB" id="3942694at2759"/>
<proteinExistence type="predicted"/>
<evidence type="ECO:0000313" key="1">
    <source>
        <dbReference type="EMBL" id="KAF4311304.1"/>
    </source>
</evidence>
<name>A0A8H4N4Z5_9PEZI</name>
<comment type="caution">
    <text evidence="1">The sequence shown here is derived from an EMBL/GenBank/DDBJ whole genome shotgun (WGS) entry which is preliminary data.</text>
</comment>
<keyword evidence="2" id="KW-1185">Reference proteome</keyword>
<sequence>MSVITTPQLRSLYSKAKRTDLPESYSTEFFTYILGIYFSDRAVWNIAPEVPPTDDPKERKRVDLAVKFFENETYNTKILCFVEAKRASAAPGYLIEGEEQMFTYCHRHCHWNKVPYVYIMMTKGAMARFLIYHRDEDQFRGMFEADDPTSGPNSDQFHDPDTDAGGSYWDAALRTMKTNPNAVPVNQAHEKQHYMGKTQLPKGIIRSKEDPSCLVATVGKN</sequence>
<dbReference type="Proteomes" id="UP000572817">
    <property type="component" value="Unassembled WGS sequence"/>
</dbReference>
<organism evidence="1 2">
    <name type="scientific">Botryosphaeria dothidea</name>
    <dbReference type="NCBI Taxonomy" id="55169"/>
    <lineage>
        <taxon>Eukaryota</taxon>
        <taxon>Fungi</taxon>
        <taxon>Dikarya</taxon>
        <taxon>Ascomycota</taxon>
        <taxon>Pezizomycotina</taxon>
        <taxon>Dothideomycetes</taxon>
        <taxon>Dothideomycetes incertae sedis</taxon>
        <taxon>Botryosphaeriales</taxon>
        <taxon>Botryosphaeriaceae</taxon>
        <taxon>Botryosphaeria</taxon>
    </lineage>
</organism>
<reference evidence="1" key="1">
    <citation type="submission" date="2020-04" db="EMBL/GenBank/DDBJ databases">
        <title>Genome Assembly and Annotation of Botryosphaeria dothidea sdau 11-99, a Latent Pathogen of Apple Fruit Ring Rot in China.</title>
        <authorList>
            <person name="Yu C."/>
            <person name="Diao Y."/>
            <person name="Lu Q."/>
            <person name="Zhao J."/>
            <person name="Cui S."/>
            <person name="Peng C."/>
            <person name="He B."/>
            <person name="Liu H."/>
        </authorList>
    </citation>
    <scope>NUCLEOTIDE SEQUENCE [LARGE SCALE GENOMIC DNA]</scope>
    <source>
        <strain evidence="1">Sdau11-99</strain>
    </source>
</reference>
<protein>
    <submittedName>
        <fullName evidence="1">Uncharacterized protein</fullName>
    </submittedName>
</protein>
<dbReference type="AlphaFoldDB" id="A0A8H4N4Z5"/>
<accession>A0A8H4N4Z5</accession>
<gene>
    <name evidence="1" type="ORF">GTA08_BOTSDO13098</name>
</gene>